<reference evidence="1 2" key="1">
    <citation type="submission" date="2019-07" db="EMBL/GenBank/DDBJ databases">
        <title>Genomic Encyclopedia of Type Strains, Phase III (KMG-III): the genomes of soil and plant-associated and newly described type strains.</title>
        <authorList>
            <person name="Whitman W."/>
        </authorList>
    </citation>
    <scope>NUCLEOTIDE SEQUENCE [LARGE SCALE GENOMIC DNA]</scope>
    <source>
        <strain evidence="1 2">BL24</strain>
    </source>
</reference>
<name>A0A5S5BU25_9BACL</name>
<accession>A0A5S5BU25</accession>
<comment type="caution">
    <text evidence="1">The sequence shown here is derived from an EMBL/GenBank/DDBJ whole genome shotgun (WGS) entry which is preliminary data.</text>
</comment>
<dbReference type="AlphaFoldDB" id="A0A5S5BU25"/>
<dbReference type="OrthoDB" id="2545093at2"/>
<gene>
    <name evidence="1" type="ORF">BCM02_113171</name>
</gene>
<protein>
    <submittedName>
        <fullName evidence="1">Uncharacterized protein</fullName>
    </submittedName>
</protein>
<dbReference type="Proteomes" id="UP000323257">
    <property type="component" value="Unassembled WGS sequence"/>
</dbReference>
<keyword evidence="2" id="KW-1185">Reference proteome</keyword>
<proteinExistence type="predicted"/>
<organism evidence="1 2">
    <name type="scientific">Paenibacillus methanolicus</name>
    <dbReference type="NCBI Taxonomy" id="582686"/>
    <lineage>
        <taxon>Bacteria</taxon>
        <taxon>Bacillati</taxon>
        <taxon>Bacillota</taxon>
        <taxon>Bacilli</taxon>
        <taxon>Bacillales</taxon>
        <taxon>Paenibacillaceae</taxon>
        <taxon>Paenibacillus</taxon>
    </lineage>
</organism>
<dbReference type="RefSeq" id="WP_148932828.1">
    <property type="nucleotide sequence ID" value="NZ_VNHS01000013.1"/>
</dbReference>
<evidence type="ECO:0000313" key="2">
    <source>
        <dbReference type="Proteomes" id="UP000323257"/>
    </source>
</evidence>
<sequence length="269" mass="30293">MLPNFNRSWQPQSRPLHFSSVKVQGDRSLVAASPGKGVYHREEHGEWQRMSDGLPSESMVHRLQTTENRLYACTSKGLYLLQDNRWVNGDLEKACYQYKEEWGYAFAATDDGLLYRNGGEWKQSAYKRTVVYDFLFTPEYLYIGLEGGVGMYDRMTDQWAGFSLGVGVTSIAADRTRLIGATDSGELAISTGRGGFERIRFGDMFVFSVVSRLPHVYVCTDKGLFRVGRLGSRLTLFSLKPGLPVTDVDWLGSDLYMATLSKGIQTMRA</sequence>
<evidence type="ECO:0000313" key="1">
    <source>
        <dbReference type="EMBL" id="TYP69838.1"/>
    </source>
</evidence>
<dbReference type="EMBL" id="VNHS01000013">
    <property type="protein sequence ID" value="TYP69838.1"/>
    <property type="molecule type" value="Genomic_DNA"/>
</dbReference>